<dbReference type="PANTHER" id="PTHR33099:SF11">
    <property type="entry name" value="FE2OG DIOXYGENASE DOMAIN-CONTAINING PROTEIN"/>
    <property type="match status" value="1"/>
</dbReference>
<comment type="caution">
    <text evidence="1">The sequence shown here is derived from an EMBL/GenBank/DDBJ whole genome shotgun (WGS) entry which is preliminary data.</text>
</comment>
<evidence type="ECO:0000313" key="2">
    <source>
        <dbReference type="Proteomes" id="UP001218218"/>
    </source>
</evidence>
<dbReference type="PANTHER" id="PTHR33099">
    <property type="entry name" value="FE2OG DIOXYGENASE DOMAIN-CONTAINING PROTEIN"/>
    <property type="match status" value="1"/>
</dbReference>
<evidence type="ECO:0000313" key="1">
    <source>
        <dbReference type="EMBL" id="KAJ7328797.1"/>
    </source>
</evidence>
<reference evidence="1" key="1">
    <citation type="submission" date="2023-03" db="EMBL/GenBank/DDBJ databases">
        <title>Massive genome expansion in bonnet fungi (Mycena s.s.) driven by repeated elements and novel gene families across ecological guilds.</title>
        <authorList>
            <consortium name="Lawrence Berkeley National Laboratory"/>
            <person name="Harder C.B."/>
            <person name="Miyauchi S."/>
            <person name="Viragh M."/>
            <person name="Kuo A."/>
            <person name="Thoen E."/>
            <person name="Andreopoulos B."/>
            <person name="Lu D."/>
            <person name="Skrede I."/>
            <person name="Drula E."/>
            <person name="Henrissat B."/>
            <person name="Morin E."/>
            <person name="Kohler A."/>
            <person name="Barry K."/>
            <person name="LaButti K."/>
            <person name="Morin E."/>
            <person name="Salamov A."/>
            <person name="Lipzen A."/>
            <person name="Mereny Z."/>
            <person name="Hegedus B."/>
            <person name="Baldrian P."/>
            <person name="Stursova M."/>
            <person name="Weitz H."/>
            <person name="Taylor A."/>
            <person name="Grigoriev I.V."/>
            <person name="Nagy L.G."/>
            <person name="Martin F."/>
            <person name="Kauserud H."/>
        </authorList>
    </citation>
    <scope>NUCLEOTIDE SEQUENCE</scope>
    <source>
        <strain evidence="1">CBHHK002</strain>
    </source>
</reference>
<proteinExistence type="predicted"/>
<accession>A0AAD6ZMV7</accession>
<organism evidence="1 2">
    <name type="scientific">Mycena albidolilacea</name>
    <dbReference type="NCBI Taxonomy" id="1033008"/>
    <lineage>
        <taxon>Eukaryota</taxon>
        <taxon>Fungi</taxon>
        <taxon>Dikarya</taxon>
        <taxon>Basidiomycota</taxon>
        <taxon>Agaricomycotina</taxon>
        <taxon>Agaricomycetes</taxon>
        <taxon>Agaricomycetidae</taxon>
        <taxon>Agaricales</taxon>
        <taxon>Marasmiineae</taxon>
        <taxon>Mycenaceae</taxon>
        <taxon>Mycena</taxon>
    </lineage>
</organism>
<sequence>MDVPPEFDATEVIEIEDSDSEELELVSVKEDPMNIAHDFGLVVKDGFAFDGNFGFSARYTMRNAANPCFKIDGIGTVGLPLSERDALAIISVAGPASVANTPSTPGIWEVPADKIHFDDPAWDAWIQKTACLAACTSLQPNPSPGQTGPTCTLRKLVVQGPECPQTQFQNERGLSEIKIADLDVILPSSFEGGQLQLRHGLETKRIDLAYHSGILTSAVAAYVGVWHTLYPVTSGYRLSLLYDINQPSTDTQVRRSLPETYALAQKLRHILQCWKDRAAPTFVACLLRHPYAVKDDENFATDMLYGADGQLVSQLVPLAQELGFRMYFAQVTLTVTASASAESFAHIRRSGYIRCDDSESDDSIDEENFEVDEDEREEKFRVLEVMDLSGMPIDVKTGLKTRHLLNGSMRDGDPDDESFEKYDRTSGTLKQTYNRTVLMLWPMGGSVESGVKVGDICDYVSNALRDSDSATPTAREKELMEMLAKCRKLPQDVKKLQRLVEVLRQSADRWNDAEQFIRALLACRVDRQTHLLGVEGFVSAYRAFGWHALKDFGDKAMENDQSNKRRQVLLLRLSKTAAEDNNPEIASWCETQQEKVLRCLSKLDAKQIPWLMELSQSRGAEFLRDVIFPQLRNQNLDKFFWIAFRHMLQENTTLFPKSSTEILEELIVQCLSETARTLPPFPTKKPKPQYRGQPVSEEADCEPFLEVINLLVENNHAELCSPIFIAMRDAMHRGMYDSICPPWQYYVKLSPTLFRLIQSSTPASTTLSTTFQPFFVDVLESMISPPPPDPKIKPWDKPPATLILDAQNLSTFREAARMAGGLSAVKSSLISANLSRHNSSALQDLARAIMAEFGRENFQSPDYRAVIDTLARAAIDLFDTSSLIPTKYPATRCTAYRSEGPAEHMIGLVKFCFEIGAKDACPHLLNRLLTPPTGITAESHLSNALSSFLPLLHRYLATQTLNFHVEPFKGFAVTVVTDFAGKIMRQKHTDFVPVELQGIGCGCQRCSTLKQFVLGHQQTIEVRESQDTRQHLEYQLERANAKAFRLAWETVRTGRPHGLKITKPSNMTPRGLWSANSKSGVTLLAALGDEPMQKSILGPDYEAIRAEITGVKAGSNIEKRRADNAALVSATKKPRLA</sequence>
<dbReference type="AlphaFoldDB" id="A0AAD6ZMV7"/>
<keyword evidence="2" id="KW-1185">Reference proteome</keyword>
<protein>
    <submittedName>
        <fullName evidence="1">Uncharacterized protein</fullName>
    </submittedName>
</protein>
<gene>
    <name evidence="1" type="ORF">DFH08DRAFT_786403</name>
</gene>
<dbReference type="Proteomes" id="UP001218218">
    <property type="component" value="Unassembled WGS sequence"/>
</dbReference>
<name>A0AAD6ZMV7_9AGAR</name>
<dbReference type="EMBL" id="JARIHO010000038">
    <property type="protein sequence ID" value="KAJ7328797.1"/>
    <property type="molecule type" value="Genomic_DNA"/>
</dbReference>